<organism evidence="8 9">
    <name type="scientific">Carpinus fangiana</name>
    <dbReference type="NCBI Taxonomy" id="176857"/>
    <lineage>
        <taxon>Eukaryota</taxon>
        <taxon>Viridiplantae</taxon>
        <taxon>Streptophyta</taxon>
        <taxon>Embryophyta</taxon>
        <taxon>Tracheophyta</taxon>
        <taxon>Spermatophyta</taxon>
        <taxon>Magnoliopsida</taxon>
        <taxon>eudicotyledons</taxon>
        <taxon>Gunneridae</taxon>
        <taxon>Pentapetalae</taxon>
        <taxon>rosids</taxon>
        <taxon>fabids</taxon>
        <taxon>Fagales</taxon>
        <taxon>Betulaceae</taxon>
        <taxon>Carpinus</taxon>
    </lineage>
</organism>
<dbReference type="SUPFAM" id="SSF103657">
    <property type="entry name" value="BAR/IMD domain-like"/>
    <property type="match status" value="1"/>
</dbReference>
<dbReference type="GO" id="GO:0003676">
    <property type="term" value="F:nucleic acid binding"/>
    <property type="evidence" value="ECO:0007669"/>
    <property type="project" value="InterPro"/>
</dbReference>
<dbReference type="EMBL" id="VIBQ01000083">
    <property type="protein sequence ID" value="KAB8664850.1"/>
    <property type="molecule type" value="Genomic_DNA"/>
</dbReference>
<dbReference type="InterPro" id="IPR046868">
    <property type="entry name" value="BAR_4"/>
</dbReference>
<comment type="subcellular location">
    <subcellularLocation>
        <location evidence="1">Cytoplasm</location>
    </subcellularLocation>
</comment>
<gene>
    <name evidence="8" type="ORF">FH972_026273</name>
</gene>
<dbReference type="OrthoDB" id="5598057at2759"/>
<evidence type="ECO:0000256" key="2">
    <source>
        <dbReference type="ARBA" id="ARBA00022490"/>
    </source>
</evidence>
<keyword evidence="3" id="KW-0597">Phosphoprotein</keyword>
<dbReference type="Pfam" id="PF20399">
    <property type="entry name" value="PH_20"/>
    <property type="match status" value="1"/>
</dbReference>
<dbReference type="InterPro" id="IPR046869">
    <property type="entry name" value="SLM1/RGC1-like_PH"/>
</dbReference>
<dbReference type="GO" id="GO:0032259">
    <property type="term" value="P:methylation"/>
    <property type="evidence" value="ECO:0007669"/>
    <property type="project" value="UniProtKB-KW"/>
</dbReference>
<dbReference type="InterPro" id="IPR027267">
    <property type="entry name" value="AH/BAR_dom_sf"/>
</dbReference>
<name>A0A5N6L3H4_9ROSI</name>
<feature type="region of interest" description="Disordered" evidence="6">
    <location>
        <begin position="1217"/>
        <end position="1238"/>
    </location>
</feature>
<evidence type="ECO:0000313" key="8">
    <source>
        <dbReference type="EMBL" id="KAB8664850.1"/>
    </source>
</evidence>
<dbReference type="SMART" id="SM00233">
    <property type="entry name" value="PH"/>
    <property type="match status" value="1"/>
</dbReference>
<dbReference type="InterPro" id="IPR043453">
    <property type="entry name" value="Slm1_PH"/>
</dbReference>
<dbReference type="PROSITE" id="PS50003">
    <property type="entry name" value="PH_DOMAIN"/>
    <property type="match status" value="1"/>
</dbReference>
<feature type="compositionally biased region" description="Basic and acidic residues" evidence="6">
    <location>
        <begin position="1000"/>
        <end position="1015"/>
    </location>
</feature>
<evidence type="ECO:0000313" key="9">
    <source>
        <dbReference type="Proteomes" id="UP000327013"/>
    </source>
</evidence>
<dbReference type="CDD" id="cd13311">
    <property type="entry name" value="PH_Slm1"/>
    <property type="match status" value="1"/>
</dbReference>
<evidence type="ECO:0000256" key="5">
    <source>
        <dbReference type="ARBA" id="ARBA00022679"/>
    </source>
</evidence>
<feature type="compositionally biased region" description="Polar residues" evidence="6">
    <location>
        <begin position="1067"/>
        <end position="1077"/>
    </location>
</feature>
<dbReference type="Gene3D" id="2.30.29.30">
    <property type="entry name" value="Pleckstrin-homology domain (PH domain)/Phosphotyrosine-binding domain (PTB)"/>
    <property type="match status" value="1"/>
</dbReference>
<sequence>MENDGKDVALSPFALEALASFYADKDAREKQFEDLKAQAEDEYEQTHFSMDAFTEDWNASQFWLLEGATKHSNIAVVSAPSVFIQLKNLLADVEASERPTVKLLEYDERFAVFKEFVFYDFAHPLKLSEDLKGRFDRIICDPPFLSADCQTKAAMTVRWLSRPSPDSEAVRKEGNPDHRLGRGACQGAEQRVQVLCEFHERALGIRKAIETRAGATSGTPHVDFAMLMAKYPVRRCAVLRSAVQPSHTMLCLPDATPARATHARSIKAPASAERSVGWSCLGTRRHSKPVTSCSGVLPSSISTAFLQQRRAAHTHTHKHTNPLTRQHNSRLIRLSLSRSLVPSAGLRNTRHVCIACVSSGCIPRSLHLRHPSLDTASKLQLTCGPPACQLPAHPAGDDAHLQARPPLDSSPLSASATNRSGYQITPGTDTTVQRSSSMASTKVNQNGAPSPAPARSNTLSKRTSLRKRDSLKRTKSGRSLRAGSMKGLDDENFYSVFHTPIPTSGSPTDTLANRFTAWRKVLKDLIGYFREIQSSYESRSKSLVKLQNVISGSQAPQIFLSQGGIDEANTILRNYHKHAVSEAKRAQDIETDVINQLSGLRSELGQKIKEIKSLSGDFKNSVDKEKDHTRKVIAAYEDALATAAHDPTAAAGKNDPFIVRLQVEKQVERQIEEENYLHRAYLNLEGSGRELESIVIGEIQKAYNAYASILKREADANTSAVEELRSGPIAMPKDHEWTSFVESDSHFVSPSLPIRRAEQMEYPGKFDPAAAEIRAGNLERKSKYLKSYTAGWYVLSPTHLHEFKSPDDIHLQQPVMSLCLVDQKLGSHSNAGSSSDKFSLKGAQTGGMHRGHSWVFRAESYDTMMAWYNDIRILTDKSGPEKTAFIRQHARSVSGGSRPGAPSVSSDGIEDDEADSAPFSANMQQNTQEESLLAERPKRPEPGGRFPSDFDVSRASRLQAPLSPSSPSGSSEFRDSGIENASAGGAAGAATGAAAAVAHNETDGQHSRLETDQTVHDPSVTAAAAPVQQPIYQAYHPSDHAQQAAAAQNFPSEMSSEPRTPPRASGFPNQTQTSGSNDDWLAPAAGGAAIGVLGGAAAATALDSHHDADQPPPSDEALPVQEVESPVQAERPEEPVIANTIDGVVDGDEPAAPAFDVVPAAALHTTAPDPEGESFVAPLPHETNSAATAADDAIPGDPHAHRTHQLFPSVIRHDTSTSISQLHVPGEFPPSRHQSYSK</sequence>
<dbReference type="InterPro" id="IPR001849">
    <property type="entry name" value="PH_domain"/>
</dbReference>
<evidence type="ECO:0000256" key="3">
    <source>
        <dbReference type="ARBA" id="ARBA00022553"/>
    </source>
</evidence>
<dbReference type="PANTHER" id="PTHR31941:SF16">
    <property type="entry name" value="PHOSPHATIDYLINOSITOL 4,5-BISPHOSPHATE-BINDING PROTEIN SLM1-RELATED"/>
    <property type="match status" value="1"/>
</dbReference>
<dbReference type="Proteomes" id="UP000327013">
    <property type="component" value="Unassembled WGS sequence"/>
</dbReference>
<dbReference type="InterPro" id="IPR002052">
    <property type="entry name" value="DNA_methylase_N6_adenine_CS"/>
</dbReference>
<feature type="compositionally biased region" description="Polar residues" evidence="6">
    <location>
        <begin position="1045"/>
        <end position="1058"/>
    </location>
</feature>
<feature type="compositionally biased region" description="Low complexity" evidence="6">
    <location>
        <begin position="961"/>
        <end position="971"/>
    </location>
</feature>
<feature type="domain" description="PH" evidence="7">
    <location>
        <begin position="771"/>
        <end position="876"/>
    </location>
</feature>
<feature type="compositionally biased region" description="Polar residues" evidence="6">
    <location>
        <begin position="919"/>
        <end position="930"/>
    </location>
</feature>
<feature type="region of interest" description="Disordered" evidence="6">
    <location>
        <begin position="1104"/>
        <end position="1135"/>
    </location>
</feature>
<keyword evidence="9" id="KW-1185">Reference proteome</keyword>
<feature type="compositionally biased region" description="Low complexity" evidence="6">
    <location>
        <begin position="405"/>
        <end position="416"/>
    </location>
</feature>
<reference evidence="8 9" key="1">
    <citation type="submission" date="2019-06" db="EMBL/GenBank/DDBJ databases">
        <title>A chromosomal-level reference genome of Carpinus fangiana (Coryloideae, Betulaceae).</title>
        <authorList>
            <person name="Yang X."/>
            <person name="Wang Z."/>
            <person name="Zhang L."/>
            <person name="Hao G."/>
            <person name="Liu J."/>
            <person name="Yang Y."/>
        </authorList>
    </citation>
    <scope>NUCLEOTIDE SEQUENCE [LARGE SCALE GENOMIC DNA]</scope>
    <source>
        <strain evidence="8">Cfa_2016G</strain>
        <tissue evidence="8">Leaf</tissue>
    </source>
</reference>
<comment type="caution">
    <text evidence="8">The sequence shown here is derived from an EMBL/GenBank/DDBJ whole genome shotgun (WGS) entry which is preliminary data.</text>
</comment>
<proteinExistence type="predicted"/>
<dbReference type="PROSITE" id="PS00092">
    <property type="entry name" value="N6_MTASE"/>
    <property type="match status" value="1"/>
</dbReference>
<feature type="compositionally biased region" description="Low complexity" evidence="6">
    <location>
        <begin position="981"/>
        <end position="998"/>
    </location>
</feature>
<keyword evidence="4" id="KW-0489">Methyltransferase</keyword>
<evidence type="ECO:0000259" key="7">
    <source>
        <dbReference type="PROSITE" id="PS50003"/>
    </source>
</evidence>
<evidence type="ECO:0000256" key="6">
    <source>
        <dbReference type="SAM" id="MobiDB-lite"/>
    </source>
</evidence>
<accession>A0A5N6L3H4</accession>
<dbReference type="Gene3D" id="1.20.1270.60">
    <property type="entry name" value="Arfaptin homology (AH) domain/BAR domain"/>
    <property type="match status" value="1"/>
</dbReference>
<dbReference type="SUPFAM" id="SSF50729">
    <property type="entry name" value="PH domain-like"/>
    <property type="match status" value="1"/>
</dbReference>
<evidence type="ECO:0000256" key="4">
    <source>
        <dbReference type="ARBA" id="ARBA00022603"/>
    </source>
</evidence>
<dbReference type="AlphaFoldDB" id="A0A5N6L3H4"/>
<feature type="compositionally biased region" description="Basic and acidic residues" evidence="6">
    <location>
        <begin position="933"/>
        <end position="942"/>
    </location>
</feature>
<feature type="compositionally biased region" description="Polar residues" evidence="6">
    <location>
        <begin position="417"/>
        <end position="448"/>
    </location>
</feature>
<dbReference type="InterPro" id="IPR011993">
    <property type="entry name" value="PH-like_dom_sf"/>
</dbReference>
<protein>
    <recommendedName>
        <fullName evidence="7">PH domain-containing protein</fullName>
    </recommendedName>
</protein>
<feature type="region of interest" description="Disordered" evidence="6">
    <location>
        <begin position="394"/>
        <end position="485"/>
    </location>
</feature>
<dbReference type="Pfam" id="PF20400">
    <property type="entry name" value="BAR_4"/>
    <property type="match status" value="1"/>
</dbReference>
<feature type="region of interest" description="Disordered" evidence="6">
    <location>
        <begin position="889"/>
        <end position="1083"/>
    </location>
</feature>
<feature type="compositionally biased region" description="Polar residues" evidence="6">
    <location>
        <begin position="828"/>
        <end position="837"/>
    </location>
</feature>
<dbReference type="GO" id="GO:0008168">
    <property type="term" value="F:methyltransferase activity"/>
    <property type="evidence" value="ECO:0007669"/>
    <property type="project" value="UniProtKB-KW"/>
</dbReference>
<evidence type="ECO:0000256" key="1">
    <source>
        <dbReference type="ARBA" id="ARBA00004496"/>
    </source>
</evidence>
<dbReference type="Pfam" id="PF10237">
    <property type="entry name" value="N6-adenineMlase"/>
    <property type="match status" value="1"/>
</dbReference>
<dbReference type="GO" id="GO:0005737">
    <property type="term" value="C:cytoplasm"/>
    <property type="evidence" value="ECO:0007669"/>
    <property type="project" value="UniProtKB-SubCell"/>
</dbReference>
<feature type="region of interest" description="Disordered" evidence="6">
    <location>
        <begin position="828"/>
        <end position="848"/>
    </location>
</feature>
<dbReference type="PANTHER" id="PTHR31941">
    <property type="entry name" value="CYTOSKELETAL SIGNALING PROTEIN SLM1"/>
    <property type="match status" value="1"/>
</dbReference>
<keyword evidence="2" id="KW-0963">Cytoplasm</keyword>
<dbReference type="InterPro" id="IPR041370">
    <property type="entry name" value="Mlase_EEF1AKMT1/ZCCHC4"/>
</dbReference>
<keyword evidence="5" id="KW-0808">Transferase</keyword>